<name>A0ACB6ZSA4_THEGA</name>
<evidence type="ECO:0000313" key="2">
    <source>
        <dbReference type="Proteomes" id="UP000886501"/>
    </source>
</evidence>
<reference evidence="1" key="2">
    <citation type="journal article" date="2020" name="Nat. Commun.">
        <title>Large-scale genome sequencing of mycorrhizal fungi provides insights into the early evolution of symbiotic traits.</title>
        <authorList>
            <person name="Miyauchi S."/>
            <person name="Kiss E."/>
            <person name="Kuo A."/>
            <person name="Drula E."/>
            <person name="Kohler A."/>
            <person name="Sanchez-Garcia M."/>
            <person name="Morin E."/>
            <person name="Andreopoulos B."/>
            <person name="Barry K.W."/>
            <person name="Bonito G."/>
            <person name="Buee M."/>
            <person name="Carver A."/>
            <person name="Chen C."/>
            <person name="Cichocki N."/>
            <person name="Clum A."/>
            <person name="Culley D."/>
            <person name="Crous P.W."/>
            <person name="Fauchery L."/>
            <person name="Girlanda M."/>
            <person name="Hayes R.D."/>
            <person name="Keri Z."/>
            <person name="LaButti K."/>
            <person name="Lipzen A."/>
            <person name="Lombard V."/>
            <person name="Magnuson J."/>
            <person name="Maillard F."/>
            <person name="Murat C."/>
            <person name="Nolan M."/>
            <person name="Ohm R.A."/>
            <person name="Pangilinan J."/>
            <person name="Pereira M.F."/>
            <person name="Perotto S."/>
            <person name="Peter M."/>
            <person name="Pfister S."/>
            <person name="Riley R."/>
            <person name="Sitrit Y."/>
            <person name="Stielow J.B."/>
            <person name="Szollosi G."/>
            <person name="Zifcakova L."/>
            <person name="Stursova M."/>
            <person name="Spatafora J.W."/>
            <person name="Tedersoo L."/>
            <person name="Vaario L.M."/>
            <person name="Yamada A."/>
            <person name="Yan M."/>
            <person name="Wang P."/>
            <person name="Xu J."/>
            <person name="Bruns T."/>
            <person name="Baldrian P."/>
            <person name="Vilgalys R."/>
            <person name="Dunand C."/>
            <person name="Henrissat B."/>
            <person name="Grigoriev I.V."/>
            <person name="Hibbett D."/>
            <person name="Nagy L.G."/>
            <person name="Martin F.M."/>
        </authorList>
    </citation>
    <scope>NUCLEOTIDE SEQUENCE</scope>
    <source>
        <strain evidence="1">P2</strain>
    </source>
</reference>
<gene>
    <name evidence="1" type="ORF">BDM02DRAFT_3109310</name>
</gene>
<proteinExistence type="predicted"/>
<protein>
    <submittedName>
        <fullName evidence="1">Kinase-like protein</fullName>
    </submittedName>
</protein>
<sequence>MLWQELISLEVTSTSLVPTLKALLKSREDREAIYKLTGLEAQNVVDSINQAIDSPQLAEPLRKNALHVLCKLCGSCQLLPTRCVLGDELVETGIQIGSGGFADVWQGVYGEMHVAIKRLRFSERDDLTKMYKRFCKEVVIWKRLSHPNVLPLLGISTNGNALCMISKLMSYGNIMAYLRAQPSANRLLLLAYVGEGLSYLHDLDLVHGDMKGANILVDDECMPRIADFGLISIMKDTDTILDTHTSVGGIGTPRWSAPELLDPPVFGFKSCRPSKKSDCYSLGMTIYEVLTGRVPFYDVKTDAVMMRIVRGIRPERPHLSHAIGFTDPVWAIVEDCWKEHCPLRPDVPTVVQCLTTAAARWIPTPLLDGPRVTDESEPFSLITFYGSSENTHASNSVTPRGENLERDDDEEASMTVAPPHYSNSVAENFHELAERFYCYFQRSRKIEDLDWAIKHEQEAVFTYLHTHPGRLHSLARLAGHYCERHEISQDPRDIRLSIEKGSDVERRTTTGDPIRPDALLILAKAHHAYYGRDPQQEDLEAVIRYSSEAATLYPSGHPVRAETLVVLSVALHDRYQASLGRGDSQPPYNDLDDAISNSATVIDILSLSDPRLPYSHTRLSAFLFARYQRTRSLNDLRQSVHHARLASADLTPEKRPESLIYLGHLLTHLSPNSQTLTELAKCSREALDLLPPGDYRGIGAIHNLVTASHRMYVTLNSAGHLDEAIDYNRQLLRLLSYGSRPRHLQLQLHHNLLEYRLNERQIDVDFAEMVDTAREIAEAESQSYHDHYYSAQPSMPPSSTPETPSNGPSIAPPFEYRPPQHWSPRPYYYDDSAISLTGSTYTSTDSVETGDYGSGSDSSLVGHTINLSFIEPDPDH</sequence>
<organism evidence="1 2">
    <name type="scientific">Thelephora ganbajun</name>
    <name type="common">Ganba fungus</name>
    <dbReference type="NCBI Taxonomy" id="370292"/>
    <lineage>
        <taxon>Eukaryota</taxon>
        <taxon>Fungi</taxon>
        <taxon>Dikarya</taxon>
        <taxon>Basidiomycota</taxon>
        <taxon>Agaricomycotina</taxon>
        <taxon>Agaricomycetes</taxon>
        <taxon>Thelephorales</taxon>
        <taxon>Thelephoraceae</taxon>
        <taxon>Thelephora</taxon>
    </lineage>
</organism>
<keyword evidence="2" id="KW-1185">Reference proteome</keyword>
<dbReference type="EMBL" id="MU117969">
    <property type="protein sequence ID" value="KAF9652316.1"/>
    <property type="molecule type" value="Genomic_DNA"/>
</dbReference>
<evidence type="ECO:0000313" key="1">
    <source>
        <dbReference type="EMBL" id="KAF9652316.1"/>
    </source>
</evidence>
<accession>A0ACB6ZSA4</accession>
<dbReference type="Proteomes" id="UP000886501">
    <property type="component" value="Unassembled WGS sequence"/>
</dbReference>
<reference evidence="1" key="1">
    <citation type="submission" date="2019-10" db="EMBL/GenBank/DDBJ databases">
        <authorList>
            <consortium name="DOE Joint Genome Institute"/>
            <person name="Kuo A."/>
            <person name="Miyauchi S."/>
            <person name="Kiss E."/>
            <person name="Drula E."/>
            <person name="Kohler A."/>
            <person name="Sanchez-Garcia M."/>
            <person name="Andreopoulos B."/>
            <person name="Barry K.W."/>
            <person name="Bonito G."/>
            <person name="Buee M."/>
            <person name="Carver A."/>
            <person name="Chen C."/>
            <person name="Cichocki N."/>
            <person name="Clum A."/>
            <person name="Culley D."/>
            <person name="Crous P.W."/>
            <person name="Fauchery L."/>
            <person name="Girlanda M."/>
            <person name="Hayes R."/>
            <person name="Keri Z."/>
            <person name="Labutti K."/>
            <person name="Lipzen A."/>
            <person name="Lombard V."/>
            <person name="Magnuson J."/>
            <person name="Maillard F."/>
            <person name="Morin E."/>
            <person name="Murat C."/>
            <person name="Nolan M."/>
            <person name="Ohm R."/>
            <person name="Pangilinan J."/>
            <person name="Pereira M."/>
            <person name="Perotto S."/>
            <person name="Peter M."/>
            <person name="Riley R."/>
            <person name="Sitrit Y."/>
            <person name="Stielow B."/>
            <person name="Szollosi G."/>
            <person name="Zifcakova L."/>
            <person name="Stursova M."/>
            <person name="Spatafora J.W."/>
            <person name="Tedersoo L."/>
            <person name="Vaario L.-M."/>
            <person name="Yamada A."/>
            <person name="Yan M."/>
            <person name="Wang P."/>
            <person name="Xu J."/>
            <person name="Bruns T."/>
            <person name="Baldrian P."/>
            <person name="Vilgalys R."/>
            <person name="Henrissat B."/>
            <person name="Grigoriev I.V."/>
            <person name="Hibbett D."/>
            <person name="Nagy L.G."/>
            <person name="Martin F.M."/>
        </authorList>
    </citation>
    <scope>NUCLEOTIDE SEQUENCE</scope>
    <source>
        <strain evidence="1">P2</strain>
    </source>
</reference>
<comment type="caution">
    <text evidence="1">The sequence shown here is derived from an EMBL/GenBank/DDBJ whole genome shotgun (WGS) entry which is preliminary data.</text>
</comment>